<dbReference type="GO" id="GO:0003723">
    <property type="term" value="F:RNA binding"/>
    <property type="evidence" value="ECO:0007669"/>
    <property type="project" value="UniProtKB-KW"/>
</dbReference>
<dbReference type="InterPro" id="IPR040309">
    <property type="entry name" value="Naf1"/>
</dbReference>
<sequence>MHSMPCLTCWLIKSWPLVFPEPEFADRVLNNNKDLYRKGYDASGPNDEELSDEVEFSDDEKEAEYRKMQRMTKRGNSDQNPGRRRNNKNKFSLKEMVPPTLPNASTAAHHVLHTAPNAPAVAPLVNHGNRSSFLGTGQGGTTTVSPFQPLNAGPNFAANAMWANQTTFPQQSQLSLLPNAFPTNAMSYYPQNTQFSHQFPVRGGSSQVTDGNVETNSDSNVVITEPIESQPLGSSTVVDNVDPSIDSSSVGKTSDTGEETDLDSNAKLALQGRGVHEKDSELSAQDQGGSSQNIGANVAKDASFTSSSAPDNVDPSFDSSSVVMTYDTSHKTELDSSDNLELEGHGVHENDSELSAQDQGVSSLNVGVDVAEDVSLRTPNSEGGITHDHASKPVDLLSPHASITTVVDESITIEKESEEKDRLLPLSEDISSTYVVQTREDQEADDLDMAKSCQSTDAIIDDQKDIPLFEASEGDQSLSGITTENTIIKEASHEAEQLDRPVELFSSLDIVSDKHSGSSKGQQCTLVVSAADDSTHELSTRASTRLFDLSPISDASSVNLL</sequence>
<keyword evidence="5" id="KW-0539">Nucleus</keyword>
<keyword evidence="4" id="KW-0694">RNA-binding</keyword>
<dbReference type="GO" id="GO:0005634">
    <property type="term" value="C:nucleus"/>
    <property type="evidence" value="ECO:0007669"/>
    <property type="project" value="UniProtKB-SubCell"/>
</dbReference>
<proteinExistence type="predicted"/>
<organism evidence="7 8">
    <name type="scientific">Pisum sativum</name>
    <name type="common">Garden pea</name>
    <name type="synonym">Lathyrus oleraceus</name>
    <dbReference type="NCBI Taxonomy" id="3888"/>
    <lineage>
        <taxon>Eukaryota</taxon>
        <taxon>Viridiplantae</taxon>
        <taxon>Streptophyta</taxon>
        <taxon>Embryophyta</taxon>
        <taxon>Tracheophyta</taxon>
        <taxon>Spermatophyta</taxon>
        <taxon>Magnoliopsida</taxon>
        <taxon>eudicotyledons</taxon>
        <taxon>Gunneridae</taxon>
        <taxon>Pentapetalae</taxon>
        <taxon>rosids</taxon>
        <taxon>fabids</taxon>
        <taxon>Fabales</taxon>
        <taxon>Fabaceae</taxon>
        <taxon>Papilionoideae</taxon>
        <taxon>50 kb inversion clade</taxon>
        <taxon>NPAAA clade</taxon>
        <taxon>Hologalegina</taxon>
        <taxon>IRL clade</taxon>
        <taxon>Fabeae</taxon>
        <taxon>Lathyrus</taxon>
    </lineage>
</organism>
<feature type="region of interest" description="Disordered" evidence="6">
    <location>
        <begin position="197"/>
        <end position="295"/>
    </location>
</feature>
<evidence type="ECO:0000256" key="5">
    <source>
        <dbReference type="ARBA" id="ARBA00023242"/>
    </source>
</evidence>
<dbReference type="PANTHER" id="PTHR31633">
    <property type="entry name" value="H/ACA RIBONUCLEOPROTEIN COMPLEX NON-CORE SUBUNIT NAF1"/>
    <property type="match status" value="1"/>
</dbReference>
<keyword evidence="3" id="KW-0698">rRNA processing</keyword>
<feature type="region of interest" description="Disordered" evidence="6">
    <location>
        <begin position="37"/>
        <end position="92"/>
    </location>
</feature>
<keyword evidence="2" id="KW-0690">Ribosome biogenesis</keyword>
<dbReference type="PANTHER" id="PTHR31633:SF1">
    <property type="entry name" value="H_ACA RIBONUCLEOPROTEIN COMPLEX NON-CORE SUBUNIT NAF1"/>
    <property type="match status" value="1"/>
</dbReference>
<evidence type="ECO:0000256" key="4">
    <source>
        <dbReference type="ARBA" id="ARBA00022884"/>
    </source>
</evidence>
<evidence type="ECO:0000313" key="7">
    <source>
        <dbReference type="EMBL" id="KAI5428062.1"/>
    </source>
</evidence>
<feature type="compositionally biased region" description="Polar residues" evidence="6">
    <location>
        <begin position="282"/>
        <end position="295"/>
    </location>
</feature>
<dbReference type="GO" id="GO:0006364">
    <property type="term" value="P:rRNA processing"/>
    <property type="evidence" value="ECO:0007669"/>
    <property type="project" value="UniProtKB-KW"/>
</dbReference>
<dbReference type="EMBL" id="JAMSHJ010000003">
    <property type="protein sequence ID" value="KAI5428062.1"/>
    <property type="molecule type" value="Genomic_DNA"/>
</dbReference>
<dbReference type="GO" id="GO:0005732">
    <property type="term" value="C:sno(s)RNA-containing ribonucleoprotein complex"/>
    <property type="evidence" value="ECO:0007669"/>
    <property type="project" value="InterPro"/>
</dbReference>
<dbReference type="GO" id="GO:0000493">
    <property type="term" value="P:box H/ACA snoRNP assembly"/>
    <property type="evidence" value="ECO:0007669"/>
    <property type="project" value="InterPro"/>
</dbReference>
<dbReference type="Gramene" id="Psat03G0317800-T1">
    <property type="protein sequence ID" value="KAI5428062.1"/>
    <property type="gene ID" value="KIW84_033178"/>
</dbReference>
<evidence type="ECO:0000313" key="8">
    <source>
        <dbReference type="Proteomes" id="UP001058974"/>
    </source>
</evidence>
<reference evidence="7 8" key="1">
    <citation type="journal article" date="2022" name="Nat. Genet.">
        <title>Improved pea reference genome and pan-genome highlight genomic features and evolutionary characteristics.</title>
        <authorList>
            <person name="Yang T."/>
            <person name="Liu R."/>
            <person name="Luo Y."/>
            <person name="Hu S."/>
            <person name="Wang D."/>
            <person name="Wang C."/>
            <person name="Pandey M.K."/>
            <person name="Ge S."/>
            <person name="Xu Q."/>
            <person name="Li N."/>
            <person name="Li G."/>
            <person name="Huang Y."/>
            <person name="Saxena R.K."/>
            <person name="Ji Y."/>
            <person name="Li M."/>
            <person name="Yan X."/>
            <person name="He Y."/>
            <person name="Liu Y."/>
            <person name="Wang X."/>
            <person name="Xiang C."/>
            <person name="Varshney R.K."/>
            <person name="Ding H."/>
            <person name="Gao S."/>
            <person name="Zong X."/>
        </authorList>
    </citation>
    <scope>NUCLEOTIDE SEQUENCE [LARGE SCALE GENOMIC DNA]</scope>
    <source>
        <strain evidence="7 8">cv. Zhongwan 6</strain>
    </source>
</reference>
<feature type="compositionally biased region" description="Polar residues" evidence="6">
    <location>
        <begin position="204"/>
        <end position="222"/>
    </location>
</feature>
<evidence type="ECO:0000256" key="3">
    <source>
        <dbReference type="ARBA" id="ARBA00022552"/>
    </source>
</evidence>
<protein>
    <submittedName>
        <fullName evidence="7">Uncharacterized protein</fullName>
    </submittedName>
</protein>
<feature type="compositionally biased region" description="Acidic residues" evidence="6">
    <location>
        <begin position="46"/>
        <end position="62"/>
    </location>
</feature>
<feature type="compositionally biased region" description="Polar residues" evidence="6">
    <location>
        <begin position="245"/>
        <end position="254"/>
    </location>
</feature>
<evidence type="ECO:0000256" key="6">
    <source>
        <dbReference type="SAM" id="MobiDB-lite"/>
    </source>
</evidence>
<comment type="subcellular location">
    <subcellularLocation>
        <location evidence="1">Nucleus</location>
    </subcellularLocation>
</comment>
<evidence type="ECO:0000256" key="1">
    <source>
        <dbReference type="ARBA" id="ARBA00004123"/>
    </source>
</evidence>
<comment type="caution">
    <text evidence="7">The sequence shown here is derived from an EMBL/GenBank/DDBJ whole genome shotgun (WGS) entry which is preliminary data.</text>
</comment>
<name>A0A9D5AXN5_PEA</name>
<evidence type="ECO:0000256" key="2">
    <source>
        <dbReference type="ARBA" id="ARBA00022517"/>
    </source>
</evidence>
<dbReference type="AlphaFoldDB" id="A0A9D5AXN5"/>
<gene>
    <name evidence="7" type="ORF">KIW84_033178</name>
</gene>
<keyword evidence="8" id="KW-1185">Reference proteome</keyword>
<accession>A0A9D5AXN5</accession>
<dbReference type="Proteomes" id="UP001058974">
    <property type="component" value="Chromosome 3"/>
</dbReference>